<reference evidence="3 4" key="1">
    <citation type="submission" date="2018-03" db="EMBL/GenBank/DDBJ databases">
        <title>Genomic Encyclopedia of Type Strains, Phase III (KMG-III): the genomes of soil and plant-associated and newly described type strains.</title>
        <authorList>
            <person name="Whitman W."/>
        </authorList>
    </citation>
    <scope>NUCLEOTIDE SEQUENCE [LARGE SCALE GENOMIC DNA]</scope>
    <source>
        <strain evidence="3 4">CGMCC 1.12484</strain>
    </source>
</reference>
<evidence type="ECO:0000313" key="4">
    <source>
        <dbReference type="Proteomes" id="UP000237983"/>
    </source>
</evidence>
<dbReference type="EMBL" id="PVTL01000002">
    <property type="protein sequence ID" value="PRY69501.1"/>
    <property type="molecule type" value="Genomic_DNA"/>
</dbReference>
<dbReference type="InterPro" id="IPR027417">
    <property type="entry name" value="P-loop_NTPase"/>
</dbReference>
<dbReference type="InterPro" id="IPR050921">
    <property type="entry name" value="T4SS_GSP_E_ATPase"/>
</dbReference>
<comment type="similarity">
    <text evidence="1">Belongs to the GSP E family.</text>
</comment>
<dbReference type="Pfam" id="PF00437">
    <property type="entry name" value="T2SSE"/>
    <property type="match status" value="1"/>
</dbReference>
<dbReference type="AlphaFoldDB" id="A0A2T0VH57"/>
<dbReference type="GO" id="GO:0016887">
    <property type="term" value="F:ATP hydrolysis activity"/>
    <property type="evidence" value="ECO:0007669"/>
    <property type="project" value="InterPro"/>
</dbReference>
<organism evidence="3 4">
    <name type="scientific">Glaciihabitans tibetensis</name>
    <dbReference type="NCBI Taxonomy" id="1266600"/>
    <lineage>
        <taxon>Bacteria</taxon>
        <taxon>Bacillati</taxon>
        <taxon>Actinomycetota</taxon>
        <taxon>Actinomycetes</taxon>
        <taxon>Micrococcales</taxon>
        <taxon>Microbacteriaceae</taxon>
        <taxon>Glaciihabitans</taxon>
    </lineage>
</organism>
<keyword evidence="4" id="KW-1185">Reference proteome</keyword>
<feature type="domain" description="Bacterial type II secretion system protein E" evidence="2">
    <location>
        <begin position="8"/>
        <end position="51"/>
    </location>
</feature>
<sequence length="59" mass="6491">MQCRGDSLEGTGEVSLRRLIKETLRMRPDRLVVGEVREAEALDLLIALNSGIPRLANGT</sequence>
<evidence type="ECO:0000313" key="3">
    <source>
        <dbReference type="EMBL" id="PRY69501.1"/>
    </source>
</evidence>
<dbReference type="Gene3D" id="3.40.50.300">
    <property type="entry name" value="P-loop containing nucleotide triphosphate hydrolases"/>
    <property type="match status" value="1"/>
</dbReference>
<dbReference type="PANTHER" id="PTHR30486">
    <property type="entry name" value="TWITCHING MOTILITY PROTEIN PILT"/>
    <property type="match status" value="1"/>
</dbReference>
<accession>A0A2T0VH57</accession>
<dbReference type="Proteomes" id="UP000237983">
    <property type="component" value="Unassembled WGS sequence"/>
</dbReference>
<protein>
    <submittedName>
        <fullName evidence="3">Type II/IV secretion system protein</fullName>
    </submittedName>
</protein>
<evidence type="ECO:0000259" key="2">
    <source>
        <dbReference type="Pfam" id="PF00437"/>
    </source>
</evidence>
<gene>
    <name evidence="3" type="ORF">B0I08_102176</name>
</gene>
<comment type="caution">
    <text evidence="3">The sequence shown here is derived from an EMBL/GenBank/DDBJ whole genome shotgun (WGS) entry which is preliminary data.</text>
</comment>
<name>A0A2T0VH57_9MICO</name>
<dbReference type="InterPro" id="IPR001482">
    <property type="entry name" value="T2SS/T4SS_dom"/>
</dbReference>
<proteinExistence type="inferred from homology"/>
<dbReference type="SUPFAM" id="SSF52540">
    <property type="entry name" value="P-loop containing nucleoside triphosphate hydrolases"/>
    <property type="match status" value="1"/>
</dbReference>
<evidence type="ECO:0000256" key="1">
    <source>
        <dbReference type="ARBA" id="ARBA00006611"/>
    </source>
</evidence>
<dbReference type="PANTHER" id="PTHR30486:SF6">
    <property type="entry name" value="TYPE IV PILUS RETRACTATION ATPASE PILT"/>
    <property type="match status" value="1"/>
</dbReference>